<dbReference type="Gene3D" id="3.40.50.1580">
    <property type="entry name" value="Nucleoside phosphorylase domain"/>
    <property type="match status" value="1"/>
</dbReference>
<dbReference type="PANTHER" id="PTHR11904:SF9">
    <property type="entry name" value="PURINE NUCLEOSIDE PHOSPHORYLASE-RELATED"/>
    <property type="match status" value="1"/>
</dbReference>
<proteinExistence type="inferred from homology"/>
<dbReference type="InterPro" id="IPR011270">
    <property type="entry name" value="Pur_Nuc_Pase_Ino/Guo-sp"/>
</dbReference>
<evidence type="ECO:0000256" key="7">
    <source>
        <dbReference type="ARBA" id="ARBA00033072"/>
    </source>
</evidence>
<dbReference type="EC" id="2.4.2.1" evidence="3"/>
<dbReference type="NCBIfam" id="TIGR01700">
    <property type="entry name" value="PNPH"/>
    <property type="match status" value="1"/>
</dbReference>
<dbReference type="InterPro" id="IPR011268">
    <property type="entry name" value="Purine_phosphorylase"/>
</dbReference>
<evidence type="ECO:0000256" key="6">
    <source>
        <dbReference type="ARBA" id="ARBA00031036"/>
    </source>
</evidence>
<name>A0A381S1F4_9ZZZZ</name>
<evidence type="ECO:0000259" key="8">
    <source>
        <dbReference type="Pfam" id="PF01048"/>
    </source>
</evidence>
<dbReference type="Pfam" id="PF01048">
    <property type="entry name" value="PNP_UDP_1"/>
    <property type="match status" value="1"/>
</dbReference>
<organism evidence="9">
    <name type="scientific">marine metagenome</name>
    <dbReference type="NCBI Taxonomy" id="408172"/>
    <lineage>
        <taxon>unclassified sequences</taxon>
        <taxon>metagenomes</taxon>
        <taxon>ecological metagenomes</taxon>
    </lineage>
</organism>
<gene>
    <name evidence="9" type="ORF">METZ01_LOCUS50128</name>
</gene>
<evidence type="ECO:0000256" key="2">
    <source>
        <dbReference type="ARBA" id="ARBA00006751"/>
    </source>
</evidence>
<evidence type="ECO:0000256" key="3">
    <source>
        <dbReference type="ARBA" id="ARBA00011886"/>
    </source>
</evidence>
<accession>A0A381S1F4</accession>
<dbReference type="GO" id="GO:0004731">
    <property type="term" value="F:purine-nucleoside phosphorylase activity"/>
    <property type="evidence" value="ECO:0007669"/>
    <property type="project" value="UniProtKB-EC"/>
</dbReference>
<protein>
    <recommendedName>
        <fullName evidence="3">purine-nucleoside phosphorylase</fullName>
        <ecNumber evidence="3">2.4.2.1</ecNumber>
    </recommendedName>
    <alternativeName>
        <fullName evidence="7">Inosine phosphorylase</fullName>
    </alternativeName>
    <alternativeName>
        <fullName evidence="6">Inosine-guanosine phosphorylase</fullName>
    </alternativeName>
</protein>
<dbReference type="InterPro" id="IPR000845">
    <property type="entry name" value="Nucleoside_phosphorylase_d"/>
</dbReference>
<sequence>MSNVTAQKSLSDYDRVQEAADFLAKRLPTAPNLAVVLGSGFGGFTEHFDAEITIDYKDIPHWPSETVVGHAGQLRYGVVGRRRVVVLSGRAHLYQGYNHQTVAFSTRVVGALGIKLIVLTNAAGAICHDFTPGNVMVIDDHINAMGKNPLVGSHDERFGVRFPDMSQAYSLRLGRLAETVGASLGISVVHGIYVGVLGPSFETPAEIKYFRTIGADAVGMSTVPEVIVARQIGLEILGLSFIANMAAGVLPTPLNHLDVLKAVKQAVNPLSALLSGIIEQA</sequence>
<comment type="similarity">
    <text evidence="2">Belongs to the PNP/MTAP phosphorylase family.</text>
</comment>
<keyword evidence="5" id="KW-0808">Transferase</keyword>
<dbReference type="NCBIfam" id="NF006054">
    <property type="entry name" value="PRK08202.1"/>
    <property type="match status" value="1"/>
</dbReference>
<keyword evidence="4" id="KW-0328">Glycosyltransferase</keyword>
<feature type="domain" description="Nucleoside phosphorylase" evidence="8">
    <location>
        <begin position="33"/>
        <end position="279"/>
    </location>
</feature>
<dbReference type="SUPFAM" id="SSF53167">
    <property type="entry name" value="Purine and uridine phosphorylases"/>
    <property type="match status" value="1"/>
</dbReference>
<dbReference type="PANTHER" id="PTHR11904">
    <property type="entry name" value="METHYLTHIOADENOSINE/PURINE NUCLEOSIDE PHOSPHORYLASE"/>
    <property type="match status" value="1"/>
</dbReference>
<dbReference type="UniPathway" id="UPA00606"/>
<dbReference type="CDD" id="cd09009">
    <property type="entry name" value="PNP-EcPNPII_like"/>
    <property type="match status" value="1"/>
</dbReference>
<dbReference type="EMBL" id="UINC01002493">
    <property type="protein sequence ID" value="SUZ97274.1"/>
    <property type="molecule type" value="Genomic_DNA"/>
</dbReference>
<dbReference type="PIRSF" id="PIRSF000477">
    <property type="entry name" value="PurNPase"/>
    <property type="match status" value="1"/>
</dbReference>
<dbReference type="AlphaFoldDB" id="A0A381S1F4"/>
<dbReference type="GO" id="GO:0009116">
    <property type="term" value="P:nucleoside metabolic process"/>
    <property type="evidence" value="ECO:0007669"/>
    <property type="project" value="InterPro"/>
</dbReference>
<dbReference type="NCBIfam" id="TIGR01697">
    <property type="entry name" value="PNPH-PUNA-XAPA"/>
    <property type="match status" value="1"/>
</dbReference>
<evidence type="ECO:0000313" key="9">
    <source>
        <dbReference type="EMBL" id="SUZ97274.1"/>
    </source>
</evidence>
<evidence type="ECO:0000256" key="1">
    <source>
        <dbReference type="ARBA" id="ARBA00005058"/>
    </source>
</evidence>
<reference evidence="9" key="1">
    <citation type="submission" date="2018-05" db="EMBL/GenBank/DDBJ databases">
        <authorList>
            <person name="Lanie J.A."/>
            <person name="Ng W.-L."/>
            <person name="Kazmierczak K.M."/>
            <person name="Andrzejewski T.M."/>
            <person name="Davidsen T.M."/>
            <person name="Wayne K.J."/>
            <person name="Tettelin H."/>
            <person name="Glass J.I."/>
            <person name="Rusch D."/>
            <person name="Podicherti R."/>
            <person name="Tsui H.-C.T."/>
            <person name="Winkler M.E."/>
        </authorList>
    </citation>
    <scope>NUCLEOTIDE SEQUENCE</scope>
</reference>
<evidence type="ECO:0000256" key="5">
    <source>
        <dbReference type="ARBA" id="ARBA00022679"/>
    </source>
</evidence>
<dbReference type="InterPro" id="IPR035994">
    <property type="entry name" value="Nucleoside_phosphorylase_sf"/>
</dbReference>
<comment type="pathway">
    <text evidence="1">Purine metabolism; purine nucleoside salvage.</text>
</comment>
<dbReference type="GO" id="GO:0005737">
    <property type="term" value="C:cytoplasm"/>
    <property type="evidence" value="ECO:0007669"/>
    <property type="project" value="TreeGrafter"/>
</dbReference>
<evidence type="ECO:0000256" key="4">
    <source>
        <dbReference type="ARBA" id="ARBA00022676"/>
    </source>
</evidence>